<protein>
    <submittedName>
        <fullName evidence="2">Anti-sigma regulatory factor (Ser/Thr protein kinase)</fullName>
    </submittedName>
</protein>
<accession>A0A7W8ILQ2</accession>
<dbReference type="EMBL" id="JACHDY010000009">
    <property type="protein sequence ID" value="MBB5319441.1"/>
    <property type="molecule type" value="Genomic_DNA"/>
</dbReference>
<keyword evidence="3" id="KW-1185">Reference proteome</keyword>
<evidence type="ECO:0000313" key="3">
    <source>
        <dbReference type="Proteomes" id="UP000568106"/>
    </source>
</evidence>
<dbReference type="SUPFAM" id="SSF55874">
    <property type="entry name" value="ATPase domain of HSP90 chaperone/DNA topoisomerase II/histidine kinase"/>
    <property type="match status" value="1"/>
</dbReference>
<comment type="caution">
    <text evidence="2">The sequence shown here is derived from an EMBL/GenBank/DDBJ whole genome shotgun (WGS) entry which is preliminary data.</text>
</comment>
<dbReference type="Pfam" id="PF02518">
    <property type="entry name" value="HATPase_c"/>
    <property type="match status" value="1"/>
</dbReference>
<proteinExistence type="predicted"/>
<feature type="domain" description="Histidine kinase/HSP90-like ATPase" evidence="1">
    <location>
        <begin position="19"/>
        <end position="117"/>
    </location>
</feature>
<dbReference type="Gene3D" id="3.30.565.10">
    <property type="entry name" value="Histidine kinase-like ATPase, C-terminal domain"/>
    <property type="match status" value="1"/>
</dbReference>
<dbReference type="AlphaFoldDB" id="A0A7W8ILQ2"/>
<organism evidence="2 3">
    <name type="scientific">Tunturiibacter empetritectus</name>
    <dbReference type="NCBI Taxonomy" id="3069691"/>
    <lineage>
        <taxon>Bacteria</taxon>
        <taxon>Pseudomonadati</taxon>
        <taxon>Acidobacteriota</taxon>
        <taxon>Terriglobia</taxon>
        <taxon>Terriglobales</taxon>
        <taxon>Acidobacteriaceae</taxon>
        <taxon>Tunturiibacter</taxon>
    </lineage>
</organism>
<reference evidence="2" key="1">
    <citation type="submission" date="2020-08" db="EMBL/GenBank/DDBJ databases">
        <title>Genomic Encyclopedia of Type Strains, Phase IV (KMG-V): Genome sequencing to study the core and pangenomes of soil and plant-associated prokaryotes.</title>
        <authorList>
            <person name="Whitman W."/>
        </authorList>
    </citation>
    <scope>NUCLEOTIDE SEQUENCE [LARGE SCALE GENOMIC DNA]</scope>
    <source>
        <strain evidence="2">M8UP27</strain>
    </source>
</reference>
<name>A0A7W8ILQ2_9BACT</name>
<dbReference type="Proteomes" id="UP000568106">
    <property type="component" value="Unassembled WGS sequence"/>
</dbReference>
<evidence type="ECO:0000313" key="2">
    <source>
        <dbReference type="EMBL" id="MBB5319441.1"/>
    </source>
</evidence>
<sequence length="668" mass="76477">MSNVNVSRVIENIRGVTTVYTAIVEVIVNAIQATEQNSSQAGEVKIRAIRSAQLEADGSLPDITGFEIQDNGIGFTKENRDSFDTLYTDLKISDGGKGFGRFICLKYFDRLQVESDYKAQDSFFHRSFRMGKGKEIIVDESNGPSKASASRTIVRLEWIKKMKSLDKRLETIARNLAEKLLPYFITANYNCPKIVLSELDDSDAVVLNDFVSNQISSVIQEIPLTKDSFELTFDETIEQFHIRLFKFFFPKNLKSRISLVAHKREVSSSVLHGYIPEFSEDFYERTPGPDGGAARNYIVKAYVFGRFLDRHVSLERGSFDLSAGGEPLYKITQDDIETSAAEIAKEALGSDILIRQQKKQEDVQTYVDDLAPWHKYVVKSLDLTSMPYNPSAEEIEMRLQREKYRHEVQLRKDVDQILAGAALGDLRPNVARVVEAISESGKNDLVHYIALRRNILELFGKSLELDDGGAYQSEGLVHDIIFPRKGDTEITAFNDHNLWIIDERLNFSSYVSSDIPLNGGKSERPDLAVYDKRILFRGDNEASNPITIFEFKKPQRDDFVNPSSKDDPIQQIIRYVNSIRDGKYKTPKGKKMLVETNTPFYGYVVCDLTSKVEEWLLREKNFKVMPDRLGWFLWYENINLYIEVLSWDKILRDARLRNRIFFHKLGIS</sequence>
<evidence type="ECO:0000259" key="1">
    <source>
        <dbReference type="Pfam" id="PF02518"/>
    </source>
</evidence>
<gene>
    <name evidence="2" type="ORF">HDF09_004150</name>
</gene>
<dbReference type="InterPro" id="IPR036890">
    <property type="entry name" value="HATPase_C_sf"/>
</dbReference>
<dbReference type="InterPro" id="IPR003594">
    <property type="entry name" value="HATPase_dom"/>
</dbReference>